<evidence type="ECO:0000256" key="1">
    <source>
        <dbReference type="SAM" id="Phobius"/>
    </source>
</evidence>
<feature type="transmembrane region" description="Helical" evidence="1">
    <location>
        <begin position="12"/>
        <end position="32"/>
    </location>
</feature>
<organism evidence="3 4">
    <name type="scientific">Pectobacterium brasiliense</name>
    <dbReference type="NCBI Taxonomy" id="180957"/>
    <lineage>
        <taxon>Bacteria</taxon>
        <taxon>Pseudomonadati</taxon>
        <taxon>Pseudomonadota</taxon>
        <taxon>Gammaproteobacteria</taxon>
        <taxon>Enterobacterales</taxon>
        <taxon>Pectobacteriaceae</taxon>
        <taxon>Pectobacterium</taxon>
    </lineage>
</organism>
<keyword evidence="1" id="KW-0812">Transmembrane</keyword>
<gene>
    <name evidence="3" type="ORF">F126LOC_019415</name>
    <name evidence="2" type="ORF">H4F48_08820</name>
</gene>
<dbReference type="InterPro" id="IPR022553">
    <property type="entry name" value="DUF2645"/>
</dbReference>
<dbReference type="EMBL" id="JACGET010000011">
    <property type="protein sequence ID" value="MBN3106181.1"/>
    <property type="molecule type" value="Genomic_DNA"/>
</dbReference>
<proteinExistence type="predicted"/>
<feature type="transmembrane region" description="Helical" evidence="1">
    <location>
        <begin position="52"/>
        <end position="70"/>
    </location>
</feature>
<dbReference type="Pfam" id="PF10840">
    <property type="entry name" value="DUF2645"/>
    <property type="match status" value="1"/>
</dbReference>
<protein>
    <submittedName>
        <fullName evidence="3">YjeO family protein</fullName>
    </submittedName>
</protein>
<evidence type="ECO:0000313" key="3">
    <source>
        <dbReference type="EMBL" id="QPK23764.1"/>
    </source>
</evidence>
<keyword evidence="1" id="KW-1133">Transmembrane helix</keyword>
<accession>A0A433NIC9</accession>
<keyword evidence="5" id="KW-1185">Reference proteome</keyword>
<dbReference type="Proteomes" id="UP000762586">
    <property type="component" value="Unassembled WGS sequence"/>
</dbReference>
<keyword evidence="1" id="KW-0472">Membrane</keyword>
<evidence type="ECO:0000313" key="5">
    <source>
        <dbReference type="Proteomes" id="UP000762586"/>
    </source>
</evidence>
<dbReference type="RefSeq" id="WP_119871116.1">
    <property type="nucleotide sequence ID" value="NZ_BSWF01000001.1"/>
</dbReference>
<name>A0A433NIC9_9GAMM</name>
<evidence type="ECO:0000313" key="2">
    <source>
        <dbReference type="EMBL" id="MBN3106181.1"/>
    </source>
</evidence>
<evidence type="ECO:0000313" key="4">
    <source>
        <dbReference type="Proteomes" id="UP000269351"/>
    </source>
</evidence>
<dbReference type="EMBL" id="CP065031">
    <property type="protein sequence ID" value="QPK23764.1"/>
    <property type="molecule type" value="Genomic_DNA"/>
</dbReference>
<reference evidence="3 4" key="2">
    <citation type="submission" date="2020-11" db="EMBL/GenBank/DDBJ databases">
        <title>Complete genome sequence of Pectobacterium brasiliense strain F126.</title>
        <authorList>
            <person name="Miroshnikov K."/>
            <person name="Vo T.N.H."/>
            <person name="Khodykina M.V."/>
            <person name="Kabanova A.P."/>
            <person name="Shneider M."/>
            <person name="Korzhenkov A."/>
            <person name="Toschakov S.V."/>
            <person name="Miroshnikov K.A."/>
            <person name="Ignatov A.N."/>
            <person name="Mikhailova Y.V."/>
            <person name="Shelenkov A."/>
            <person name="Yanushevich Y.G."/>
            <person name="Evseev P.V."/>
        </authorList>
    </citation>
    <scope>NUCLEOTIDE SEQUENCE [LARGE SCALE GENOMIC DNA]</scope>
    <source>
        <strain evidence="3 4">F126</strain>
    </source>
</reference>
<sequence>MLRKTGYIYNVYFYTYSALCFFLINVFSTIEYEWMIDGDSVADFCEVPRADADGFLSIIIVPLSIPFLLVRRTPLRIFTYLTILMYHSYRFYTRISVCSIAN</sequence>
<dbReference type="AlphaFoldDB" id="A0A433NIC9"/>
<reference evidence="2 5" key="1">
    <citation type="submission" date="2020-07" db="EMBL/GenBank/DDBJ databases">
        <title>A pangenomic view of the genus Pectobacterium provides insights into genome organization, phylogeny, and virulence.</title>
        <authorList>
            <person name="Jonkheer E."/>
            <person name="Brankovics B."/>
            <person name="Houwers I."/>
            <person name="Van Der Wolf J."/>
            <person name="Bonants P."/>
            <person name="Vreeburg R."/>
            <person name="Bollema R."/>
            <person name="De Haan J."/>
            <person name="Berke L."/>
            <person name="De Ridder D."/>
            <person name="Smit S."/>
            <person name="Van Der Lee T.A.J."/>
        </authorList>
    </citation>
    <scope>NUCLEOTIDE SEQUENCE [LARGE SCALE GENOMIC DNA]</scope>
    <source>
        <strain evidence="2 5">NAK:384</strain>
    </source>
</reference>
<dbReference type="Proteomes" id="UP000269351">
    <property type="component" value="Chromosome"/>
</dbReference>